<sequence length="120" mass="13027">MASPIGETVTLNVELEVACSSPTRGSQLVLRAICCFLPSTSDQDHLAMQRQASATARGLIIADFSPEILAIIFALALVDTPGDPATLGRIATVCTQWKNVLYSHPRFWTSLRLSLRASRK</sequence>
<evidence type="ECO:0000313" key="2">
    <source>
        <dbReference type="Proteomes" id="UP000541558"/>
    </source>
</evidence>
<comment type="caution">
    <text evidence="1">The sequence shown here is derived from an EMBL/GenBank/DDBJ whole genome shotgun (WGS) entry which is preliminary data.</text>
</comment>
<organism evidence="1 2">
    <name type="scientific">Ephemerocybe angulata</name>
    <dbReference type="NCBI Taxonomy" id="980116"/>
    <lineage>
        <taxon>Eukaryota</taxon>
        <taxon>Fungi</taxon>
        <taxon>Dikarya</taxon>
        <taxon>Basidiomycota</taxon>
        <taxon>Agaricomycotina</taxon>
        <taxon>Agaricomycetes</taxon>
        <taxon>Agaricomycetidae</taxon>
        <taxon>Agaricales</taxon>
        <taxon>Agaricineae</taxon>
        <taxon>Psathyrellaceae</taxon>
        <taxon>Ephemerocybe</taxon>
    </lineage>
</organism>
<evidence type="ECO:0008006" key="3">
    <source>
        <dbReference type="Google" id="ProtNLM"/>
    </source>
</evidence>
<dbReference type="InterPro" id="IPR036047">
    <property type="entry name" value="F-box-like_dom_sf"/>
</dbReference>
<evidence type="ECO:0000313" key="1">
    <source>
        <dbReference type="EMBL" id="KAF5331719.1"/>
    </source>
</evidence>
<dbReference type="SUPFAM" id="SSF81383">
    <property type="entry name" value="F-box domain"/>
    <property type="match status" value="1"/>
</dbReference>
<dbReference type="Gene3D" id="1.20.1280.50">
    <property type="match status" value="1"/>
</dbReference>
<dbReference type="Proteomes" id="UP000541558">
    <property type="component" value="Unassembled WGS sequence"/>
</dbReference>
<proteinExistence type="predicted"/>
<dbReference type="OrthoDB" id="2269034at2759"/>
<accession>A0A8H5BYV8</accession>
<dbReference type="EMBL" id="JAACJK010000113">
    <property type="protein sequence ID" value="KAF5331719.1"/>
    <property type="molecule type" value="Genomic_DNA"/>
</dbReference>
<name>A0A8H5BYV8_9AGAR</name>
<keyword evidence="2" id="KW-1185">Reference proteome</keyword>
<dbReference type="AlphaFoldDB" id="A0A8H5BYV8"/>
<protein>
    <recommendedName>
        <fullName evidence="3">F-box domain-containing protein</fullName>
    </recommendedName>
</protein>
<gene>
    <name evidence="1" type="ORF">D9611_007536</name>
</gene>
<reference evidence="1 2" key="1">
    <citation type="journal article" date="2020" name="ISME J.">
        <title>Uncovering the hidden diversity of litter-decomposition mechanisms in mushroom-forming fungi.</title>
        <authorList>
            <person name="Floudas D."/>
            <person name="Bentzer J."/>
            <person name="Ahren D."/>
            <person name="Johansson T."/>
            <person name="Persson P."/>
            <person name="Tunlid A."/>
        </authorList>
    </citation>
    <scope>NUCLEOTIDE SEQUENCE [LARGE SCALE GENOMIC DNA]</scope>
    <source>
        <strain evidence="1 2">CBS 175.51</strain>
    </source>
</reference>